<proteinExistence type="predicted"/>
<dbReference type="Proteomes" id="UP000218811">
    <property type="component" value="Unassembled WGS sequence"/>
</dbReference>
<feature type="domain" description="Xylanolytic transcriptional activator regulatory" evidence="6">
    <location>
        <begin position="42"/>
        <end position="254"/>
    </location>
</feature>
<dbReference type="EMBL" id="KB468053">
    <property type="protein sequence ID" value="PCH40360.1"/>
    <property type="molecule type" value="Genomic_DNA"/>
</dbReference>
<dbReference type="Pfam" id="PF04082">
    <property type="entry name" value="Fungal_trans"/>
    <property type="match status" value="1"/>
</dbReference>
<dbReference type="GO" id="GO:0005634">
    <property type="term" value="C:nucleus"/>
    <property type="evidence" value="ECO:0007669"/>
    <property type="project" value="UniProtKB-SubCell"/>
</dbReference>
<dbReference type="InterPro" id="IPR050815">
    <property type="entry name" value="TF_fung"/>
</dbReference>
<keyword evidence="5" id="KW-0539">Nucleus</keyword>
<dbReference type="AlphaFoldDB" id="A0A2H3JDP7"/>
<dbReference type="GO" id="GO:0000981">
    <property type="term" value="F:DNA-binding transcription factor activity, RNA polymerase II-specific"/>
    <property type="evidence" value="ECO:0007669"/>
    <property type="project" value="InterPro"/>
</dbReference>
<dbReference type="STRING" id="742152.A0A2H3JDP7"/>
<reference evidence="7 8" key="1">
    <citation type="journal article" date="2012" name="Science">
        <title>The Paleozoic origin of enzymatic lignin decomposition reconstructed from 31 fungal genomes.</title>
        <authorList>
            <person name="Floudas D."/>
            <person name="Binder M."/>
            <person name="Riley R."/>
            <person name="Barry K."/>
            <person name="Blanchette R.A."/>
            <person name="Henrissat B."/>
            <person name="Martinez A.T."/>
            <person name="Otillar R."/>
            <person name="Spatafora J.W."/>
            <person name="Yadav J.S."/>
            <person name="Aerts A."/>
            <person name="Benoit I."/>
            <person name="Boyd A."/>
            <person name="Carlson A."/>
            <person name="Copeland A."/>
            <person name="Coutinho P.M."/>
            <person name="de Vries R.P."/>
            <person name="Ferreira P."/>
            <person name="Findley K."/>
            <person name="Foster B."/>
            <person name="Gaskell J."/>
            <person name="Glotzer D."/>
            <person name="Gorecki P."/>
            <person name="Heitman J."/>
            <person name="Hesse C."/>
            <person name="Hori C."/>
            <person name="Igarashi K."/>
            <person name="Jurgens J.A."/>
            <person name="Kallen N."/>
            <person name="Kersten P."/>
            <person name="Kohler A."/>
            <person name="Kuees U."/>
            <person name="Kumar T.K.A."/>
            <person name="Kuo A."/>
            <person name="LaButti K."/>
            <person name="Larrondo L.F."/>
            <person name="Lindquist E."/>
            <person name="Ling A."/>
            <person name="Lombard V."/>
            <person name="Lucas S."/>
            <person name="Lundell T."/>
            <person name="Martin R."/>
            <person name="McLaughlin D.J."/>
            <person name="Morgenstern I."/>
            <person name="Morin E."/>
            <person name="Murat C."/>
            <person name="Nagy L.G."/>
            <person name="Nolan M."/>
            <person name="Ohm R.A."/>
            <person name="Patyshakuliyeva A."/>
            <person name="Rokas A."/>
            <person name="Ruiz-Duenas F.J."/>
            <person name="Sabat G."/>
            <person name="Salamov A."/>
            <person name="Samejima M."/>
            <person name="Schmutz J."/>
            <person name="Slot J.C."/>
            <person name="St John F."/>
            <person name="Stenlid J."/>
            <person name="Sun H."/>
            <person name="Sun S."/>
            <person name="Syed K."/>
            <person name="Tsang A."/>
            <person name="Wiebenga A."/>
            <person name="Young D."/>
            <person name="Pisabarro A."/>
            <person name="Eastwood D.C."/>
            <person name="Martin F."/>
            <person name="Cullen D."/>
            <person name="Grigoriev I.V."/>
            <person name="Hibbett D.S."/>
        </authorList>
    </citation>
    <scope>NUCLEOTIDE SEQUENCE [LARGE SCALE GENOMIC DNA]</scope>
    <source>
        <strain evidence="7 8">MD-104</strain>
    </source>
</reference>
<evidence type="ECO:0000256" key="4">
    <source>
        <dbReference type="ARBA" id="ARBA00023163"/>
    </source>
</evidence>
<keyword evidence="8" id="KW-1185">Reference proteome</keyword>
<gene>
    <name evidence="7" type="ORF">WOLCODRAFT_117137</name>
</gene>
<keyword evidence="3" id="KW-0805">Transcription regulation</keyword>
<dbReference type="OrthoDB" id="2309723at2759"/>
<name>A0A2H3JDP7_WOLCO</name>
<dbReference type="PANTHER" id="PTHR47338">
    <property type="entry name" value="ZN(II)2CYS6 TRANSCRIPTION FACTOR (EUROFUNG)-RELATED"/>
    <property type="match status" value="1"/>
</dbReference>
<dbReference type="GO" id="GO:0046872">
    <property type="term" value="F:metal ion binding"/>
    <property type="evidence" value="ECO:0007669"/>
    <property type="project" value="UniProtKB-KW"/>
</dbReference>
<evidence type="ECO:0000256" key="5">
    <source>
        <dbReference type="ARBA" id="ARBA00023242"/>
    </source>
</evidence>
<evidence type="ECO:0000313" key="8">
    <source>
        <dbReference type="Proteomes" id="UP000218811"/>
    </source>
</evidence>
<organism evidence="7 8">
    <name type="scientific">Wolfiporia cocos (strain MD-104)</name>
    <name type="common">Brown rot fungus</name>
    <dbReference type="NCBI Taxonomy" id="742152"/>
    <lineage>
        <taxon>Eukaryota</taxon>
        <taxon>Fungi</taxon>
        <taxon>Dikarya</taxon>
        <taxon>Basidiomycota</taxon>
        <taxon>Agaricomycotina</taxon>
        <taxon>Agaricomycetes</taxon>
        <taxon>Polyporales</taxon>
        <taxon>Phaeolaceae</taxon>
        <taxon>Wolfiporia</taxon>
    </lineage>
</organism>
<dbReference type="CDD" id="cd12148">
    <property type="entry name" value="fungal_TF_MHR"/>
    <property type="match status" value="1"/>
</dbReference>
<keyword evidence="4" id="KW-0804">Transcription</keyword>
<evidence type="ECO:0000256" key="1">
    <source>
        <dbReference type="ARBA" id="ARBA00004123"/>
    </source>
</evidence>
<dbReference type="PANTHER" id="PTHR47338:SF29">
    <property type="entry name" value="ZN(2)-C6 FUNGAL-TYPE DOMAIN-CONTAINING PROTEIN"/>
    <property type="match status" value="1"/>
</dbReference>
<evidence type="ECO:0000313" key="7">
    <source>
        <dbReference type="EMBL" id="PCH40360.1"/>
    </source>
</evidence>
<sequence>MSTSSRGSAESAITASKQALRNILTPLSALPEPSAATVQILINTFFQHADQVGFFLHRGWFMRLLSARSIHPQQQAISPALLNALYLWGVRLATLDTLLLYEPVFLSRATQALAGTVAHMPSYSITHTIQAEILLANFHFASGQLAQARHHCSAATALALSCRLHQVRSIQLPRTNPIHAMEFNPPPPADVTEEAERIQAFWQVFILDACLAVPSRLPSRFVGSHGAQVDTPWPLDAEAYEQGGFPSGIRGSSTVEAFLRGTDLNPYHGSSSVALHAKAAALFERAADMASRFLTATDTEQFAAEFVALDSIIDHFSNSLMPVNMSAGLDATRRLLVTHTLARVATIQLHQRLREMEALTESKDVSAAKAAASLLDGVSMGQVGYISPILGLLWSIVARVLHSEMTRLRSLWMSASTFGHQSSNAQQLRYMQEEHDKVAAALAKVCNAMSSLASTSSYMAMQAEICRREMMQAGTGQ</sequence>
<dbReference type="OMA" id="ESIDTPW"/>
<comment type="subcellular location">
    <subcellularLocation>
        <location evidence="1">Nucleus</location>
    </subcellularLocation>
</comment>
<evidence type="ECO:0000256" key="2">
    <source>
        <dbReference type="ARBA" id="ARBA00022723"/>
    </source>
</evidence>
<dbReference type="InterPro" id="IPR007219">
    <property type="entry name" value="XnlR_reg_dom"/>
</dbReference>
<evidence type="ECO:0000256" key="3">
    <source>
        <dbReference type="ARBA" id="ARBA00023015"/>
    </source>
</evidence>
<keyword evidence="2" id="KW-0479">Metal-binding</keyword>
<accession>A0A2H3JDP7</accession>
<evidence type="ECO:0000259" key="6">
    <source>
        <dbReference type="Pfam" id="PF04082"/>
    </source>
</evidence>
<protein>
    <recommendedName>
        <fullName evidence="6">Xylanolytic transcriptional activator regulatory domain-containing protein</fullName>
    </recommendedName>
</protein>